<evidence type="ECO:0000256" key="5">
    <source>
        <dbReference type="ARBA" id="ARBA00023274"/>
    </source>
</evidence>
<evidence type="ECO:0000259" key="8">
    <source>
        <dbReference type="SMART" id="SM00363"/>
    </source>
</evidence>
<reference evidence="10 11" key="1">
    <citation type="journal article" date="2016" name="Nat. Commun.">
        <title>Thousands of microbial genomes shed light on interconnected biogeochemical processes in an aquifer system.</title>
        <authorList>
            <person name="Anantharaman K."/>
            <person name="Brown C.T."/>
            <person name="Hug L.A."/>
            <person name="Sharon I."/>
            <person name="Castelle C.J."/>
            <person name="Probst A.J."/>
            <person name="Thomas B.C."/>
            <person name="Singh A."/>
            <person name="Wilkins M.J."/>
            <person name="Karaoz U."/>
            <person name="Brodie E.L."/>
            <person name="Williams K.H."/>
            <person name="Hubbard S.S."/>
            <person name="Banfield J.F."/>
        </authorList>
    </citation>
    <scope>NUCLEOTIDE SEQUENCE [LARGE SCALE GENOMIC DNA]</scope>
</reference>
<protein>
    <recommendedName>
        <fullName evidence="6 7">Small ribosomal subunit protein uS4</fullName>
    </recommendedName>
</protein>
<sequence>MRITLGPKEKKERRMGERLGLKGDRCAGPKCAAVRRAYPPGVHGPAGGRSRLTSFGLQLREKQKARLIYGLAERQFRNYVTKATAKRGDTGLFLGRLLELRLNNVVYRLGFARSRGEARQHVSHGHFLVNGKKVNVPSYQVRVGDTIEVRPKSTGNKFFKEAILPRLEKHDLQKWLTFDPAELKGRVIALPEEDDIPQNFNRKMIIEFYSR</sequence>
<comment type="function">
    <text evidence="7">One of the primary rRNA binding proteins, it binds directly to 16S rRNA where it nucleates assembly of the body of the 30S subunit.</text>
</comment>
<dbReference type="InterPro" id="IPR036986">
    <property type="entry name" value="S4_RNA-bd_sf"/>
</dbReference>
<dbReference type="HAMAP" id="MF_01306_B">
    <property type="entry name" value="Ribosomal_uS4_B"/>
    <property type="match status" value="1"/>
</dbReference>
<organism evidence="10 11">
    <name type="scientific">Candidatus Uhrbacteria bacterium RIFCSPLOWO2_01_FULL_47_24</name>
    <dbReference type="NCBI Taxonomy" id="1802401"/>
    <lineage>
        <taxon>Bacteria</taxon>
        <taxon>Candidatus Uhriibacteriota</taxon>
    </lineage>
</organism>
<evidence type="ECO:0000256" key="7">
    <source>
        <dbReference type="HAMAP-Rule" id="MF_01306"/>
    </source>
</evidence>
<evidence type="ECO:0000256" key="3">
    <source>
        <dbReference type="ARBA" id="ARBA00022884"/>
    </source>
</evidence>
<dbReference type="PANTHER" id="PTHR11831:SF4">
    <property type="entry name" value="SMALL RIBOSOMAL SUBUNIT PROTEIN US4M"/>
    <property type="match status" value="1"/>
</dbReference>
<dbReference type="InterPro" id="IPR002942">
    <property type="entry name" value="S4_RNA-bd"/>
</dbReference>
<evidence type="ECO:0000256" key="1">
    <source>
        <dbReference type="ARBA" id="ARBA00007465"/>
    </source>
</evidence>
<keyword evidence="2 7" id="KW-0699">rRNA-binding</keyword>
<dbReference type="SUPFAM" id="SSF55174">
    <property type="entry name" value="Alpha-L RNA-binding motif"/>
    <property type="match status" value="1"/>
</dbReference>
<dbReference type="GO" id="GO:0003735">
    <property type="term" value="F:structural constituent of ribosome"/>
    <property type="evidence" value="ECO:0007669"/>
    <property type="project" value="InterPro"/>
</dbReference>
<dbReference type="PROSITE" id="PS50889">
    <property type="entry name" value="S4"/>
    <property type="match status" value="1"/>
</dbReference>
<name>A0A1F7UQA6_9BACT</name>
<keyword evidence="5 7" id="KW-0687">Ribonucleoprotein</keyword>
<dbReference type="EMBL" id="MGEJ01000021">
    <property type="protein sequence ID" value="OGL79924.1"/>
    <property type="molecule type" value="Genomic_DNA"/>
</dbReference>
<evidence type="ECO:0000256" key="6">
    <source>
        <dbReference type="ARBA" id="ARBA00035254"/>
    </source>
</evidence>
<evidence type="ECO:0000313" key="10">
    <source>
        <dbReference type="EMBL" id="OGL79924.1"/>
    </source>
</evidence>
<dbReference type="CDD" id="cd00165">
    <property type="entry name" value="S4"/>
    <property type="match status" value="1"/>
</dbReference>
<dbReference type="PANTHER" id="PTHR11831">
    <property type="entry name" value="30S 40S RIBOSOMAL PROTEIN"/>
    <property type="match status" value="1"/>
</dbReference>
<proteinExistence type="inferred from homology"/>
<evidence type="ECO:0000313" key="11">
    <source>
        <dbReference type="Proteomes" id="UP000176897"/>
    </source>
</evidence>
<dbReference type="Proteomes" id="UP000176897">
    <property type="component" value="Unassembled WGS sequence"/>
</dbReference>
<comment type="similarity">
    <text evidence="1 7">Belongs to the universal ribosomal protein uS4 family.</text>
</comment>
<dbReference type="InterPro" id="IPR001912">
    <property type="entry name" value="Ribosomal_uS4_N"/>
</dbReference>
<dbReference type="SMART" id="SM00363">
    <property type="entry name" value="S4"/>
    <property type="match status" value="1"/>
</dbReference>
<accession>A0A1F7UQA6</accession>
<dbReference type="GO" id="GO:0019843">
    <property type="term" value="F:rRNA binding"/>
    <property type="evidence" value="ECO:0007669"/>
    <property type="project" value="UniProtKB-UniRule"/>
</dbReference>
<dbReference type="AlphaFoldDB" id="A0A1F7UQA6"/>
<dbReference type="GO" id="GO:0042274">
    <property type="term" value="P:ribosomal small subunit biogenesis"/>
    <property type="evidence" value="ECO:0007669"/>
    <property type="project" value="TreeGrafter"/>
</dbReference>
<keyword evidence="4 7" id="KW-0689">Ribosomal protein</keyword>
<evidence type="ECO:0000256" key="4">
    <source>
        <dbReference type="ARBA" id="ARBA00022980"/>
    </source>
</evidence>
<dbReference type="Gene3D" id="1.10.1050.10">
    <property type="entry name" value="Ribosomal Protein S4 Delta 41, Chain A, domain 1"/>
    <property type="match status" value="1"/>
</dbReference>
<evidence type="ECO:0000256" key="2">
    <source>
        <dbReference type="ARBA" id="ARBA00022730"/>
    </source>
</evidence>
<dbReference type="Pfam" id="PF01479">
    <property type="entry name" value="S4"/>
    <property type="match status" value="1"/>
</dbReference>
<dbReference type="GO" id="GO:0006412">
    <property type="term" value="P:translation"/>
    <property type="evidence" value="ECO:0007669"/>
    <property type="project" value="UniProtKB-UniRule"/>
</dbReference>
<comment type="caution">
    <text evidence="10">The sequence shown here is derived from an EMBL/GenBank/DDBJ whole genome shotgun (WGS) entry which is preliminary data.</text>
</comment>
<feature type="domain" description="Small ribosomal subunit protein uS4 N-terminal" evidence="9">
    <location>
        <begin position="3"/>
        <end position="99"/>
    </location>
</feature>
<dbReference type="GO" id="GO:0015935">
    <property type="term" value="C:small ribosomal subunit"/>
    <property type="evidence" value="ECO:0007669"/>
    <property type="project" value="InterPro"/>
</dbReference>
<dbReference type="SMART" id="SM01390">
    <property type="entry name" value="Ribosomal_S4"/>
    <property type="match status" value="1"/>
</dbReference>
<comment type="function">
    <text evidence="7">With S5 and S12 plays an important role in translational accuracy.</text>
</comment>
<dbReference type="Gene3D" id="3.10.290.10">
    <property type="entry name" value="RNA-binding S4 domain"/>
    <property type="match status" value="1"/>
</dbReference>
<gene>
    <name evidence="7" type="primary">rpsD</name>
    <name evidence="10" type="ORF">A3B21_00855</name>
</gene>
<dbReference type="InterPro" id="IPR005709">
    <property type="entry name" value="Ribosomal_uS4_bac-type"/>
</dbReference>
<dbReference type="InterPro" id="IPR022801">
    <property type="entry name" value="Ribosomal_uS4"/>
</dbReference>
<dbReference type="NCBIfam" id="TIGR01017">
    <property type="entry name" value="rpsD_bact"/>
    <property type="match status" value="1"/>
</dbReference>
<dbReference type="NCBIfam" id="NF003717">
    <property type="entry name" value="PRK05327.1"/>
    <property type="match status" value="1"/>
</dbReference>
<evidence type="ECO:0000259" key="9">
    <source>
        <dbReference type="SMART" id="SM01390"/>
    </source>
</evidence>
<dbReference type="Pfam" id="PF00163">
    <property type="entry name" value="Ribosomal_S4"/>
    <property type="match status" value="1"/>
</dbReference>
<comment type="subunit">
    <text evidence="7">Part of the 30S ribosomal subunit. Contacts protein S5. The interaction surface between S4 and S5 is involved in control of translational fidelity.</text>
</comment>
<keyword evidence="3 7" id="KW-0694">RNA-binding</keyword>
<feature type="domain" description="RNA-binding S4" evidence="8">
    <location>
        <begin position="100"/>
        <end position="164"/>
    </location>
</feature>
<dbReference type="FunFam" id="3.10.290.10:FF:000001">
    <property type="entry name" value="30S ribosomal protein S4"/>
    <property type="match status" value="1"/>
</dbReference>
<dbReference type="STRING" id="1802401.A3B21_00855"/>